<evidence type="ECO:0008006" key="4">
    <source>
        <dbReference type="Google" id="ProtNLM"/>
    </source>
</evidence>
<dbReference type="OrthoDB" id="8875254at2"/>
<protein>
    <recommendedName>
        <fullName evidence="4">Tetratricopeptide repeat protein</fullName>
    </recommendedName>
</protein>
<dbReference type="AlphaFoldDB" id="A0A6L6Q899"/>
<keyword evidence="3" id="KW-1185">Reference proteome</keyword>
<reference evidence="2 3" key="1">
    <citation type="submission" date="2019-11" db="EMBL/GenBank/DDBJ databases">
        <title>Type strains purchased from KCTC, JCM and DSMZ.</title>
        <authorList>
            <person name="Lu H."/>
        </authorList>
    </citation>
    <scope>NUCLEOTIDE SEQUENCE [LARGE SCALE GENOMIC DNA]</scope>
    <source>
        <strain evidence="2 3">KCTC 42409</strain>
    </source>
</reference>
<comment type="caution">
    <text evidence="2">The sequence shown here is derived from an EMBL/GenBank/DDBJ whole genome shotgun (WGS) entry which is preliminary data.</text>
</comment>
<dbReference type="EMBL" id="WNLA01000028">
    <property type="protein sequence ID" value="MTW05716.1"/>
    <property type="molecule type" value="Genomic_DNA"/>
</dbReference>
<name>A0A6L6Q899_9BURK</name>
<evidence type="ECO:0000313" key="2">
    <source>
        <dbReference type="EMBL" id="MTW05716.1"/>
    </source>
</evidence>
<keyword evidence="1" id="KW-0732">Signal</keyword>
<organism evidence="2 3">
    <name type="scientific">Pseudoduganella ginsengisoli</name>
    <dbReference type="NCBI Taxonomy" id="1462440"/>
    <lineage>
        <taxon>Bacteria</taxon>
        <taxon>Pseudomonadati</taxon>
        <taxon>Pseudomonadota</taxon>
        <taxon>Betaproteobacteria</taxon>
        <taxon>Burkholderiales</taxon>
        <taxon>Oxalobacteraceae</taxon>
        <taxon>Telluria group</taxon>
        <taxon>Pseudoduganella</taxon>
    </lineage>
</organism>
<proteinExistence type="predicted"/>
<dbReference type="SUPFAM" id="SSF81901">
    <property type="entry name" value="HCP-like"/>
    <property type="match status" value="1"/>
</dbReference>
<dbReference type="RefSeq" id="WP_155442058.1">
    <property type="nucleotide sequence ID" value="NZ_WNLA01000028.1"/>
</dbReference>
<evidence type="ECO:0000256" key="1">
    <source>
        <dbReference type="SAM" id="SignalP"/>
    </source>
</evidence>
<feature type="signal peptide" evidence="1">
    <location>
        <begin position="1"/>
        <end position="32"/>
    </location>
</feature>
<dbReference type="Gene3D" id="1.25.40.10">
    <property type="entry name" value="Tetratricopeptide repeat domain"/>
    <property type="match status" value="1"/>
</dbReference>
<dbReference type="InterPro" id="IPR011990">
    <property type="entry name" value="TPR-like_helical_dom_sf"/>
</dbReference>
<dbReference type="Pfam" id="PF13432">
    <property type="entry name" value="TPR_16"/>
    <property type="match status" value="1"/>
</dbReference>
<dbReference type="Proteomes" id="UP000484015">
    <property type="component" value="Unassembled WGS sequence"/>
</dbReference>
<gene>
    <name evidence="2" type="ORF">GM668_26925</name>
</gene>
<feature type="chain" id="PRO_5026725005" description="Tetratricopeptide repeat protein" evidence="1">
    <location>
        <begin position="33"/>
        <end position="432"/>
    </location>
</feature>
<sequence length="432" mass="47269">MTKFRFARTSLLAAVLGLNFAPAMVGMSPVMAAEEKPAEAPKQETIRPEMYKLLEPKPFKDLVDAKNFTEAKSRIDQAAALPNLTPFETFILNDARVRVGSASGDNAMLLPALEAMLDSGRLSQRDKLNFMEAVAETNFRQKDYDKAITWFNRYGAESGDTKKHRLTILRALYLKNDYASVITETRKDVAANEQAGEVPSADVLKLLQSAGAVTKDKNVYMNGLELMVKYHPTEALWGELINRTRGKDGYNMRLDIDTMRLKKAVLPKMEGDDLLELAELDLQAGFFTEAKAALDMGFEQGVLGTGPDAAKHKALRDKANKNAADDAKNIDSGIAAAMKSKDGVGLVNLGYIYVTMGQFDKGLDLMQKGVAKGIAKNPEDAKLRLGYAYAMAGKKEEAAKVLATVNPADGRGDLARYWTMWANRPAAATAAK</sequence>
<accession>A0A6L6Q899</accession>
<evidence type="ECO:0000313" key="3">
    <source>
        <dbReference type="Proteomes" id="UP000484015"/>
    </source>
</evidence>